<comment type="caution">
    <text evidence="1">The sequence shown here is derived from an EMBL/GenBank/DDBJ whole genome shotgun (WGS) entry which is preliminary data.</text>
</comment>
<sequence length="81" mass="9419">MHTHHIDNARALHIFGRKSGIIFKLLILNKNHNGEDLILNTAIFLLPFLRTGSFRRFCCRVLIGYLFQDGVSELIRNRQLT</sequence>
<protein>
    <submittedName>
        <fullName evidence="1">Uncharacterized protein</fullName>
    </submittedName>
</protein>
<dbReference type="EMBL" id="NBII01000006">
    <property type="protein sequence ID" value="PAV17633.1"/>
    <property type="molecule type" value="Genomic_DNA"/>
</dbReference>
<evidence type="ECO:0000313" key="1">
    <source>
        <dbReference type="EMBL" id="PAV17633.1"/>
    </source>
</evidence>
<proteinExistence type="predicted"/>
<keyword evidence="2" id="KW-1185">Reference proteome</keyword>
<gene>
    <name evidence="1" type="ORF">PNOK_0611900</name>
</gene>
<dbReference type="Proteomes" id="UP000217199">
    <property type="component" value="Unassembled WGS sequence"/>
</dbReference>
<accession>A0A286UDG6</accession>
<name>A0A286UDG6_9AGAM</name>
<evidence type="ECO:0000313" key="2">
    <source>
        <dbReference type="Proteomes" id="UP000217199"/>
    </source>
</evidence>
<dbReference type="AlphaFoldDB" id="A0A286UDG6"/>
<organism evidence="1 2">
    <name type="scientific">Pyrrhoderma noxium</name>
    <dbReference type="NCBI Taxonomy" id="2282107"/>
    <lineage>
        <taxon>Eukaryota</taxon>
        <taxon>Fungi</taxon>
        <taxon>Dikarya</taxon>
        <taxon>Basidiomycota</taxon>
        <taxon>Agaricomycotina</taxon>
        <taxon>Agaricomycetes</taxon>
        <taxon>Hymenochaetales</taxon>
        <taxon>Hymenochaetaceae</taxon>
        <taxon>Pyrrhoderma</taxon>
    </lineage>
</organism>
<reference evidence="1 2" key="1">
    <citation type="journal article" date="2017" name="Mol. Ecol.">
        <title>Comparative and population genomic landscape of Phellinus noxius: A hypervariable fungus causing root rot in trees.</title>
        <authorList>
            <person name="Chung C.L."/>
            <person name="Lee T.J."/>
            <person name="Akiba M."/>
            <person name="Lee H.H."/>
            <person name="Kuo T.H."/>
            <person name="Liu D."/>
            <person name="Ke H.M."/>
            <person name="Yokoi T."/>
            <person name="Roa M.B."/>
            <person name="Lu M.J."/>
            <person name="Chang Y.Y."/>
            <person name="Ann P.J."/>
            <person name="Tsai J.N."/>
            <person name="Chen C.Y."/>
            <person name="Tzean S.S."/>
            <person name="Ota Y."/>
            <person name="Hattori T."/>
            <person name="Sahashi N."/>
            <person name="Liou R.F."/>
            <person name="Kikuchi T."/>
            <person name="Tsai I.J."/>
        </authorList>
    </citation>
    <scope>NUCLEOTIDE SEQUENCE [LARGE SCALE GENOMIC DNA]</scope>
    <source>
        <strain evidence="1 2">FFPRI411160</strain>
    </source>
</reference>
<dbReference type="InParanoid" id="A0A286UDG6"/>